<accession>A0A6A5YJ58</accession>
<dbReference type="OrthoDB" id="3598923at2759"/>
<evidence type="ECO:0000256" key="1">
    <source>
        <dbReference type="SAM" id="SignalP"/>
    </source>
</evidence>
<feature type="chain" id="PRO_5025336193" evidence="1">
    <location>
        <begin position="24"/>
        <end position="118"/>
    </location>
</feature>
<dbReference type="Proteomes" id="UP000799770">
    <property type="component" value="Unassembled WGS sequence"/>
</dbReference>
<organism evidence="2 3">
    <name type="scientific">Lophiotrema nucula</name>
    <dbReference type="NCBI Taxonomy" id="690887"/>
    <lineage>
        <taxon>Eukaryota</taxon>
        <taxon>Fungi</taxon>
        <taxon>Dikarya</taxon>
        <taxon>Ascomycota</taxon>
        <taxon>Pezizomycotina</taxon>
        <taxon>Dothideomycetes</taxon>
        <taxon>Pleosporomycetidae</taxon>
        <taxon>Pleosporales</taxon>
        <taxon>Lophiotremataceae</taxon>
        <taxon>Lophiotrema</taxon>
    </lineage>
</organism>
<dbReference type="EMBL" id="ML977357">
    <property type="protein sequence ID" value="KAF2107085.1"/>
    <property type="molecule type" value="Genomic_DNA"/>
</dbReference>
<evidence type="ECO:0000313" key="2">
    <source>
        <dbReference type="EMBL" id="KAF2107085.1"/>
    </source>
</evidence>
<proteinExistence type="predicted"/>
<gene>
    <name evidence="2" type="ORF">BDV96DRAFT_654173</name>
</gene>
<keyword evidence="1" id="KW-0732">Signal</keyword>
<feature type="signal peptide" evidence="1">
    <location>
        <begin position="1"/>
        <end position="23"/>
    </location>
</feature>
<keyword evidence="3" id="KW-1185">Reference proteome</keyword>
<protein>
    <submittedName>
        <fullName evidence="2">Uncharacterized protein</fullName>
    </submittedName>
</protein>
<sequence length="118" mass="12390">MHLSLSSTLTTLAIASLATTSSAFVMDVYDSNDCSGDARNVNVWDNTCATWMGGFKSYIPRVYGGTHQYAYFFAPSNCGSLPGSIGGDWADGGGFKVGQCYYFGDGNTVANAAASYSS</sequence>
<name>A0A6A5YJ58_9PLEO</name>
<evidence type="ECO:0000313" key="3">
    <source>
        <dbReference type="Proteomes" id="UP000799770"/>
    </source>
</evidence>
<reference evidence="2" key="1">
    <citation type="journal article" date="2020" name="Stud. Mycol.">
        <title>101 Dothideomycetes genomes: a test case for predicting lifestyles and emergence of pathogens.</title>
        <authorList>
            <person name="Haridas S."/>
            <person name="Albert R."/>
            <person name="Binder M."/>
            <person name="Bloem J."/>
            <person name="Labutti K."/>
            <person name="Salamov A."/>
            <person name="Andreopoulos B."/>
            <person name="Baker S."/>
            <person name="Barry K."/>
            <person name="Bills G."/>
            <person name="Bluhm B."/>
            <person name="Cannon C."/>
            <person name="Castanera R."/>
            <person name="Culley D."/>
            <person name="Daum C."/>
            <person name="Ezra D."/>
            <person name="Gonzalez J."/>
            <person name="Henrissat B."/>
            <person name="Kuo A."/>
            <person name="Liang C."/>
            <person name="Lipzen A."/>
            <person name="Lutzoni F."/>
            <person name="Magnuson J."/>
            <person name="Mondo S."/>
            <person name="Nolan M."/>
            <person name="Ohm R."/>
            <person name="Pangilinan J."/>
            <person name="Park H.-J."/>
            <person name="Ramirez L."/>
            <person name="Alfaro M."/>
            <person name="Sun H."/>
            <person name="Tritt A."/>
            <person name="Yoshinaga Y."/>
            <person name="Zwiers L.-H."/>
            <person name="Turgeon B."/>
            <person name="Goodwin S."/>
            <person name="Spatafora J."/>
            <person name="Crous P."/>
            <person name="Grigoriev I."/>
        </authorList>
    </citation>
    <scope>NUCLEOTIDE SEQUENCE</scope>
    <source>
        <strain evidence="2">CBS 627.86</strain>
    </source>
</reference>
<dbReference type="AlphaFoldDB" id="A0A6A5YJ58"/>